<evidence type="ECO:0000313" key="1">
    <source>
        <dbReference type="EMBL" id="OIQ91222.1"/>
    </source>
</evidence>
<dbReference type="EMBL" id="MLJW01000266">
    <property type="protein sequence ID" value="OIQ91222.1"/>
    <property type="molecule type" value="Genomic_DNA"/>
</dbReference>
<dbReference type="AlphaFoldDB" id="A0A1J5R5J7"/>
<comment type="caution">
    <text evidence="1">The sequence shown here is derived from an EMBL/GenBank/DDBJ whole genome shotgun (WGS) entry which is preliminary data.</text>
</comment>
<proteinExistence type="predicted"/>
<accession>A0A1J5R5J7</accession>
<organism evidence="1">
    <name type="scientific">mine drainage metagenome</name>
    <dbReference type="NCBI Taxonomy" id="410659"/>
    <lineage>
        <taxon>unclassified sequences</taxon>
        <taxon>metagenomes</taxon>
        <taxon>ecological metagenomes</taxon>
    </lineage>
</organism>
<sequence length="174" mass="19724">MSNHALLAFDDLRRLKAWLGEMRRQGSRAGACREQAMMFAFPGGATTCAICGTRRWLQRACPAASASWAGRRFAGGRCRSWLTPCCSACCARRGRPGRPVSSAWLSVSVCTWPVTAGYWRRCTVSRDWRWCQRLSPPRYSSAIWRYSRRCPARSGARWSRAATASWRRALPSRR</sequence>
<protein>
    <submittedName>
        <fullName evidence="1">Uncharacterized protein</fullName>
    </submittedName>
</protein>
<gene>
    <name evidence="1" type="ORF">GALL_268840</name>
</gene>
<reference evidence="1" key="1">
    <citation type="submission" date="2016-10" db="EMBL/GenBank/DDBJ databases">
        <title>Sequence of Gallionella enrichment culture.</title>
        <authorList>
            <person name="Poehlein A."/>
            <person name="Muehling M."/>
            <person name="Daniel R."/>
        </authorList>
    </citation>
    <scope>NUCLEOTIDE SEQUENCE</scope>
</reference>
<name>A0A1J5R5J7_9ZZZZ</name>